<comment type="caution">
    <text evidence="1">The sequence shown here is derived from an EMBL/GenBank/DDBJ whole genome shotgun (WGS) entry which is preliminary data.</text>
</comment>
<gene>
    <name evidence="1" type="ORF">DB30_01069</name>
</gene>
<reference evidence="1 2" key="1">
    <citation type="submission" date="2014-12" db="EMBL/GenBank/DDBJ databases">
        <title>Genome assembly of Enhygromyxa salina DSM 15201.</title>
        <authorList>
            <person name="Sharma G."/>
            <person name="Subramanian S."/>
        </authorList>
    </citation>
    <scope>NUCLEOTIDE SEQUENCE [LARGE SCALE GENOMIC DNA]</scope>
    <source>
        <strain evidence="1 2">DSM 15201</strain>
    </source>
</reference>
<dbReference type="EMBL" id="JMCC02000120">
    <property type="protein sequence ID" value="KIG12711.1"/>
    <property type="molecule type" value="Genomic_DNA"/>
</dbReference>
<sequence>MERVLRVAENFEVAEEIDLDDWLALSGRERLVIGEQMRREAWPDSERGLRRVLRVVEPTRR</sequence>
<name>A0A0C2CND5_9BACT</name>
<protein>
    <submittedName>
        <fullName evidence="1">Uncharacterized protein</fullName>
    </submittedName>
</protein>
<organism evidence="1 2">
    <name type="scientific">Enhygromyxa salina</name>
    <dbReference type="NCBI Taxonomy" id="215803"/>
    <lineage>
        <taxon>Bacteria</taxon>
        <taxon>Pseudomonadati</taxon>
        <taxon>Myxococcota</taxon>
        <taxon>Polyangia</taxon>
        <taxon>Nannocystales</taxon>
        <taxon>Nannocystaceae</taxon>
        <taxon>Enhygromyxa</taxon>
    </lineage>
</organism>
<evidence type="ECO:0000313" key="2">
    <source>
        <dbReference type="Proteomes" id="UP000031599"/>
    </source>
</evidence>
<dbReference type="Proteomes" id="UP000031599">
    <property type="component" value="Unassembled WGS sequence"/>
</dbReference>
<proteinExistence type="predicted"/>
<dbReference type="RefSeq" id="WP_146661897.1">
    <property type="nucleotide sequence ID" value="NZ_JMCC02000120.1"/>
</dbReference>
<accession>A0A0C2CND5</accession>
<dbReference type="AlphaFoldDB" id="A0A0C2CND5"/>
<evidence type="ECO:0000313" key="1">
    <source>
        <dbReference type="EMBL" id="KIG12711.1"/>
    </source>
</evidence>